<evidence type="ECO:0000259" key="4">
    <source>
        <dbReference type="Pfam" id="PF25917"/>
    </source>
</evidence>
<dbReference type="Proteomes" id="UP000288405">
    <property type="component" value="Unassembled WGS sequence"/>
</dbReference>
<evidence type="ECO:0000259" key="6">
    <source>
        <dbReference type="Pfam" id="PF25989"/>
    </source>
</evidence>
<evidence type="ECO:0000313" key="8">
    <source>
        <dbReference type="Proteomes" id="UP000288405"/>
    </source>
</evidence>
<dbReference type="NCBIfam" id="TIGR01730">
    <property type="entry name" value="RND_mfp"/>
    <property type="match status" value="1"/>
</dbReference>
<dbReference type="GO" id="GO:0015562">
    <property type="term" value="F:efflux transmembrane transporter activity"/>
    <property type="evidence" value="ECO:0007669"/>
    <property type="project" value="TreeGrafter"/>
</dbReference>
<comment type="caution">
    <text evidence="7">The sequence shown here is derived from an EMBL/GenBank/DDBJ whole genome shotgun (WGS) entry which is preliminary data.</text>
</comment>
<dbReference type="PANTHER" id="PTHR30469">
    <property type="entry name" value="MULTIDRUG RESISTANCE PROTEIN MDTA"/>
    <property type="match status" value="1"/>
</dbReference>
<feature type="domain" description="YknX-like C-terminal permuted SH3-like" evidence="6">
    <location>
        <begin position="282"/>
        <end position="349"/>
    </location>
</feature>
<gene>
    <name evidence="7" type="ORF">CWE11_00095</name>
</gene>
<protein>
    <submittedName>
        <fullName evidence="7">Efflux RND transporter periplasmic adaptor subunit</fullName>
    </submittedName>
</protein>
<evidence type="ECO:0000259" key="5">
    <source>
        <dbReference type="Pfam" id="PF25954"/>
    </source>
</evidence>
<dbReference type="Gene3D" id="1.10.287.470">
    <property type="entry name" value="Helix hairpin bin"/>
    <property type="match status" value="1"/>
</dbReference>
<dbReference type="InterPro" id="IPR058625">
    <property type="entry name" value="MdtA-like_BSH"/>
</dbReference>
<proteinExistence type="inferred from homology"/>
<evidence type="ECO:0000256" key="3">
    <source>
        <dbReference type="SAM" id="SignalP"/>
    </source>
</evidence>
<dbReference type="RefSeq" id="WP_126775569.1">
    <property type="nucleotide sequence ID" value="NZ_PIPM01000001.1"/>
</dbReference>
<dbReference type="EMBL" id="PIPM01000001">
    <property type="protein sequence ID" value="RUO36258.1"/>
    <property type="molecule type" value="Genomic_DNA"/>
</dbReference>
<comment type="similarity">
    <text evidence="1">Belongs to the membrane fusion protein (MFP) (TC 8.A.1) family.</text>
</comment>
<feature type="signal peptide" evidence="3">
    <location>
        <begin position="1"/>
        <end position="25"/>
    </location>
</feature>
<feature type="domain" description="Multidrug resistance protein MdtA-like barrel-sandwich hybrid" evidence="4">
    <location>
        <begin position="68"/>
        <end position="191"/>
    </location>
</feature>
<dbReference type="InterPro" id="IPR006143">
    <property type="entry name" value="RND_pump_MFP"/>
</dbReference>
<dbReference type="SUPFAM" id="SSF111369">
    <property type="entry name" value="HlyD-like secretion proteins"/>
    <property type="match status" value="1"/>
</dbReference>
<dbReference type="Gene3D" id="2.40.420.20">
    <property type="match status" value="1"/>
</dbReference>
<accession>A0A432WR73</accession>
<feature type="domain" description="CusB-like beta-barrel" evidence="5">
    <location>
        <begin position="204"/>
        <end position="274"/>
    </location>
</feature>
<sequence length="352" mass="38747">MKTSAFIVIGLLAFVALTGCGNSSATNVQASAAEPRERGVPVEAVTVERGLIRASFQASSVLEAEEETDVIARVSGVITEIYVEEGDFVEQGQPLARIESSRYQHSRDQIAAEFRGVEKELERMQQLATQQMVSKETLERLNTRYEGLRAQLALAELDLSEAVIRAPISGHIAQRFVRTGNMIQAYQPRALFHVVNDQTLRATIHLPEQALSSVRVGQNARISLNQTGLTQIDAQVARISPVVDATSGTFRVVLSIPNEAHEYRAGMFARVQLHYAEKDNVVRIPHHALIRIDQTAYVFVVENDKAVRKAVIPGLRENGYIEIIEGIDAGSTLVVTGQNTLREDARVEVIAL</sequence>
<evidence type="ECO:0000256" key="1">
    <source>
        <dbReference type="ARBA" id="ARBA00009477"/>
    </source>
</evidence>
<dbReference type="Gene3D" id="2.40.50.100">
    <property type="match status" value="1"/>
</dbReference>
<dbReference type="PANTHER" id="PTHR30469:SF38">
    <property type="entry name" value="HLYD FAMILY SECRETION PROTEIN"/>
    <property type="match status" value="1"/>
</dbReference>
<dbReference type="Pfam" id="PF25917">
    <property type="entry name" value="BSH_RND"/>
    <property type="match status" value="1"/>
</dbReference>
<dbReference type="FunFam" id="2.40.30.170:FF:000010">
    <property type="entry name" value="Efflux RND transporter periplasmic adaptor subunit"/>
    <property type="match status" value="1"/>
</dbReference>
<dbReference type="Pfam" id="PF25954">
    <property type="entry name" value="Beta-barrel_RND_2"/>
    <property type="match status" value="1"/>
</dbReference>
<dbReference type="InterPro" id="IPR058637">
    <property type="entry name" value="YknX-like_C"/>
</dbReference>
<dbReference type="PROSITE" id="PS51257">
    <property type="entry name" value="PROKAR_LIPOPROTEIN"/>
    <property type="match status" value="1"/>
</dbReference>
<evidence type="ECO:0000313" key="7">
    <source>
        <dbReference type="EMBL" id="RUO36258.1"/>
    </source>
</evidence>
<dbReference type="InterPro" id="IPR058792">
    <property type="entry name" value="Beta-barrel_RND_2"/>
</dbReference>
<keyword evidence="2" id="KW-0175">Coiled coil</keyword>
<dbReference type="AlphaFoldDB" id="A0A432WR73"/>
<dbReference type="Pfam" id="PF25989">
    <property type="entry name" value="YknX_C"/>
    <property type="match status" value="1"/>
</dbReference>
<feature type="coiled-coil region" evidence="2">
    <location>
        <begin position="107"/>
        <end position="158"/>
    </location>
</feature>
<keyword evidence="8" id="KW-1185">Reference proteome</keyword>
<keyword evidence="3" id="KW-0732">Signal</keyword>
<feature type="chain" id="PRO_5019512125" evidence="3">
    <location>
        <begin position="26"/>
        <end position="352"/>
    </location>
</feature>
<dbReference type="Gene3D" id="2.40.30.170">
    <property type="match status" value="1"/>
</dbReference>
<evidence type="ECO:0000256" key="2">
    <source>
        <dbReference type="SAM" id="Coils"/>
    </source>
</evidence>
<reference evidence="7 8" key="1">
    <citation type="journal article" date="2011" name="Front. Microbiol.">
        <title>Genomic signatures of strain selection and enhancement in Bacillus atrophaeus var. globigii, a historical biowarfare simulant.</title>
        <authorList>
            <person name="Gibbons H.S."/>
            <person name="Broomall S.M."/>
            <person name="McNew L.A."/>
            <person name="Daligault H."/>
            <person name="Chapman C."/>
            <person name="Bruce D."/>
            <person name="Karavis M."/>
            <person name="Krepps M."/>
            <person name="McGregor P.A."/>
            <person name="Hong C."/>
            <person name="Park K.H."/>
            <person name="Akmal A."/>
            <person name="Feldman A."/>
            <person name="Lin J.S."/>
            <person name="Chang W.E."/>
            <person name="Higgs B.W."/>
            <person name="Demirev P."/>
            <person name="Lindquist J."/>
            <person name="Liem A."/>
            <person name="Fochler E."/>
            <person name="Read T.D."/>
            <person name="Tapia R."/>
            <person name="Johnson S."/>
            <person name="Bishop-Lilly K.A."/>
            <person name="Detter C."/>
            <person name="Han C."/>
            <person name="Sozhamannan S."/>
            <person name="Rosenzweig C.N."/>
            <person name="Skowronski E.W."/>
        </authorList>
    </citation>
    <scope>NUCLEOTIDE SEQUENCE [LARGE SCALE GENOMIC DNA]</scope>
    <source>
        <strain evidence="7 8">GYP-17</strain>
    </source>
</reference>
<organism evidence="7 8">
    <name type="scientific">Aliidiomarina sanyensis</name>
    <dbReference type="NCBI Taxonomy" id="1249555"/>
    <lineage>
        <taxon>Bacteria</taxon>
        <taxon>Pseudomonadati</taxon>
        <taxon>Pseudomonadota</taxon>
        <taxon>Gammaproteobacteria</taxon>
        <taxon>Alteromonadales</taxon>
        <taxon>Idiomarinaceae</taxon>
        <taxon>Aliidiomarina</taxon>
    </lineage>
</organism>
<dbReference type="GO" id="GO:1990281">
    <property type="term" value="C:efflux pump complex"/>
    <property type="evidence" value="ECO:0007669"/>
    <property type="project" value="TreeGrafter"/>
</dbReference>
<name>A0A432WR73_9GAMM</name>
<dbReference type="OrthoDB" id="9806939at2"/>